<organism evidence="4">
    <name type="scientific">Thelazia callipaeda</name>
    <name type="common">Oriental eyeworm</name>
    <name type="synonym">Parasitic nematode</name>
    <dbReference type="NCBI Taxonomy" id="103827"/>
    <lineage>
        <taxon>Eukaryota</taxon>
        <taxon>Metazoa</taxon>
        <taxon>Ecdysozoa</taxon>
        <taxon>Nematoda</taxon>
        <taxon>Chromadorea</taxon>
        <taxon>Rhabditida</taxon>
        <taxon>Spirurina</taxon>
        <taxon>Spiruromorpha</taxon>
        <taxon>Thelazioidea</taxon>
        <taxon>Thelaziidae</taxon>
        <taxon>Thelazia</taxon>
    </lineage>
</organism>
<dbReference type="Proteomes" id="UP000276776">
    <property type="component" value="Unassembled WGS sequence"/>
</dbReference>
<accession>A0A0N5D983</accession>
<dbReference type="EMBL" id="UYYF01004853">
    <property type="protein sequence ID" value="VDN07330.1"/>
    <property type="molecule type" value="Genomic_DNA"/>
</dbReference>
<keyword evidence="3" id="KW-1185">Reference proteome</keyword>
<evidence type="ECO:0000256" key="1">
    <source>
        <dbReference type="SAM" id="Phobius"/>
    </source>
</evidence>
<evidence type="ECO:0000313" key="2">
    <source>
        <dbReference type="EMBL" id="VDN07330.1"/>
    </source>
</evidence>
<dbReference type="AlphaFoldDB" id="A0A0N5D983"/>
<dbReference type="WBParaSite" id="TCLT_0000968901-mRNA-1">
    <property type="protein sequence ID" value="TCLT_0000968901-mRNA-1"/>
    <property type="gene ID" value="TCLT_0000968901"/>
</dbReference>
<evidence type="ECO:0000313" key="4">
    <source>
        <dbReference type="WBParaSite" id="TCLT_0000968901-mRNA-1"/>
    </source>
</evidence>
<sequence length="123" mass="14575">MLQGLETYECIFRWSARLTPGFCAPLCLSAFFTQAPLRNVVFWIAFASILCCFCVYAAYHRNNRYLLVPFIAFKCIVFMYLALTIIYDIEYIRYFDAERNIRQQRAEERREEQENIVAEVGIN</sequence>
<name>A0A0N5D983_THECL</name>
<keyword evidence="1" id="KW-1133">Transmembrane helix</keyword>
<keyword evidence="1" id="KW-0472">Membrane</keyword>
<evidence type="ECO:0000313" key="3">
    <source>
        <dbReference type="Proteomes" id="UP000276776"/>
    </source>
</evidence>
<gene>
    <name evidence="2" type="ORF">TCLT_LOCUS9678</name>
</gene>
<feature type="transmembrane region" description="Helical" evidence="1">
    <location>
        <begin position="66"/>
        <end position="87"/>
    </location>
</feature>
<proteinExistence type="predicted"/>
<reference evidence="4" key="1">
    <citation type="submission" date="2017-02" db="UniProtKB">
        <authorList>
            <consortium name="WormBaseParasite"/>
        </authorList>
    </citation>
    <scope>IDENTIFICATION</scope>
</reference>
<protein>
    <submittedName>
        <fullName evidence="2 4">Uncharacterized protein</fullName>
    </submittedName>
</protein>
<keyword evidence="1" id="KW-0812">Transmembrane</keyword>
<reference evidence="2 3" key="2">
    <citation type="submission" date="2018-11" db="EMBL/GenBank/DDBJ databases">
        <authorList>
            <consortium name="Pathogen Informatics"/>
        </authorList>
    </citation>
    <scope>NUCLEOTIDE SEQUENCE [LARGE SCALE GENOMIC DNA]</scope>
</reference>
<feature type="transmembrane region" description="Helical" evidence="1">
    <location>
        <begin position="40"/>
        <end position="59"/>
    </location>
</feature>